<dbReference type="GO" id="GO:0003690">
    <property type="term" value="F:double-stranded DNA binding"/>
    <property type="evidence" value="ECO:0007669"/>
    <property type="project" value="TreeGrafter"/>
</dbReference>
<comment type="subcellular location">
    <subcellularLocation>
        <location evidence="1 6">Cytoplasm</location>
        <location evidence="1 6">Nucleoid</location>
    </subcellularLocation>
</comment>
<keyword evidence="5 6" id="KW-0233">DNA recombination</keyword>
<dbReference type="EMBL" id="CP114976">
    <property type="protein sequence ID" value="WBE26214.1"/>
    <property type="molecule type" value="Genomic_DNA"/>
</dbReference>
<proteinExistence type="inferred from homology"/>
<comment type="similarity">
    <text evidence="2 6">Belongs to the RdgC family.</text>
</comment>
<sequence>MWFRNLLMYRLAADTALTSEALETALATKPALPCGSQTLSTYGFVAPFGNDQDSPLVYVGQGFFLICARTEERLLPASVVRDAVKEKTDEIEAAESRKVYKKERDQIKDEVTMALLPRAFIRRSKTYAAIAPAQGLILVDTSSAKRAEELLSTLREVLGSLPVRPVAVKTAPTATFTDWVKQHQASHGLALTDECELRDSAEDGGIIRIKREDLASEEVQNHLTAGKLVTQLTLAWQDKLSFLIDDKLTIKRLRFEDLLLDQAEEDGGDDAASQFDASFILMMLTFVEFIPQLLEALGGEEIPQGI</sequence>
<reference evidence="7 8" key="1">
    <citation type="submission" date="2022-12" db="EMBL/GenBank/DDBJ databases">
        <title>Coexistence and Characterization of a Novel Tigecycline Resistance gene tet(X) variant and blaNDM-1 in a Pseudomonas caeni Isolate of Chicken Origin.</title>
        <authorList>
            <person name="Lu X."/>
            <person name="Zhang L."/>
            <person name="Li R."/>
            <person name="Wang Z."/>
        </authorList>
    </citation>
    <scope>NUCLEOTIDE SEQUENCE [LARGE SCALE GENOMIC DNA]</scope>
    <source>
        <strain evidence="7 8">CE14</strain>
    </source>
</reference>
<dbReference type="GO" id="GO:0006310">
    <property type="term" value="P:DNA recombination"/>
    <property type="evidence" value="ECO:0007669"/>
    <property type="project" value="UniProtKB-UniRule"/>
</dbReference>
<dbReference type="GO" id="GO:0043590">
    <property type="term" value="C:bacterial nucleoid"/>
    <property type="evidence" value="ECO:0007669"/>
    <property type="project" value="TreeGrafter"/>
</dbReference>
<evidence type="ECO:0000256" key="5">
    <source>
        <dbReference type="ARBA" id="ARBA00023172"/>
    </source>
</evidence>
<evidence type="ECO:0000256" key="6">
    <source>
        <dbReference type="HAMAP-Rule" id="MF_00194"/>
    </source>
</evidence>
<accession>A0AAF0AJP1</accession>
<dbReference type="NCBIfam" id="NF001464">
    <property type="entry name" value="PRK00321.1-5"/>
    <property type="match status" value="1"/>
</dbReference>
<dbReference type="NCBIfam" id="NF001461">
    <property type="entry name" value="PRK00321.1-2"/>
    <property type="match status" value="1"/>
</dbReference>
<evidence type="ECO:0000313" key="7">
    <source>
        <dbReference type="EMBL" id="WBE26214.1"/>
    </source>
</evidence>
<comment type="function">
    <text evidence="6">May be involved in recombination.</text>
</comment>
<dbReference type="NCBIfam" id="NF001462">
    <property type="entry name" value="PRK00321.1-3"/>
    <property type="match status" value="1"/>
</dbReference>
<evidence type="ECO:0000256" key="4">
    <source>
        <dbReference type="ARBA" id="ARBA00022490"/>
    </source>
</evidence>
<dbReference type="AlphaFoldDB" id="A0AAF0AJP1"/>
<dbReference type="Proteomes" id="UP001212189">
    <property type="component" value="Chromosome"/>
</dbReference>
<evidence type="ECO:0000256" key="2">
    <source>
        <dbReference type="ARBA" id="ARBA00008657"/>
    </source>
</evidence>
<evidence type="ECO:0000313" key="8">
    <source>
        <dbReference type="Proteomes" id="UP001212189"/>
    </source>
</evidence>
<keyword evidence="4 6" id="KW-0963">Cytoplasm</keyword>
<name>A0AAF0AJP1_9GAMM</name>
<dbReference type="Pfam" id="PF04381">
    <property type="entry name" value="RdgC"/>
    <property type="match status" value="1"/>
</dbReference>
<dbReference type="GO" id="GO:0000018">
    <property type="term" value="P:regulation of DNA recombination"/>
    <property type="evidence" value="ECO:0007669"/>
    <property type="project" value="TreeGrafter"/>
</dbReference>
<dbReference type="RefSeq" id="WP_269819140.1">
    <property type="nucleotide sequence ID" value="NZ_CP114976.1"/>
</dbReference>
<dbReference type="InterPro" id="IPR007476">
    <property type="entry name" value="RdgC"/>
</dbReference>
<dbReference type="HAMAP" id="MF_00194">
    <property type="entry name" value="RdgC"/>
    <property type="match status" value="1"/>
</dbReference>
<dbReference type="PANTHER" id="PTHR38103:SF1">
    <property type="entry name" value="RECOMBINATION-ASSOCIATED PROTEIN RDGC"/>
    <property type="match status" value="1"/>
</dbReference>
<organism evidence="7 8">
    <name type="scientific">Denitrificimonas caeni</name>
    <dbReference type="NCBI Taxonomy" id="521720"/>
    <lineage>
        <taxon>Bacteria</taxon>
        <taxon>Pseudomonadati</taxon>
        <taxon>Pseudomonadota</taxon>
        <taxon>Gammaproteobacteria</taxon>
        <taxon>Pseudomonadales</taxon>
        <taxon>Pseudomonadaceae</taxon>
        <taxon>Denitrificimonas</taxon>
    </lineage>
</organism>
<evidence type="ECO:0000256" key="3">
    <source>
        <dbReference type="ARBA" id="ARBA00022296"/>
    </source>
</evidence>
<dbReference type="KEGG" id="dce:O6P33_05120"/>
<evidence type="ECO:0000256" key="1">
    <source>
        <dbReference type="ARBA" id="ARBA00004453"/>
    </source>
</evidence>
<dbReference type="GO" id="GO:0005737">
    <property type="term" value="C:cytoplasm"/>
    <property type="evidence" value="ECO:0007669"/>
    <property type="project" value="UniProtKB-UniRule"/>
</dbReference>
<dbReference type="PANTHER" id="PTHR38103">
    <property type="entry name" value="RECOMBINATION-ASSOCIATED PROTEIN RDGC"/>
    <property type="match status" value="1"/>
</dbReference>
<protein>
    <recommendedName>
        <fullName evidence="3 6">Recombination-associated protein RdgC</fullName>
    </recommendedName>
</protein>
<keyword evidence="8" id="KW-1185">Reference proteome</keyword>
<gene>
    <name evidence="6 7" type="primary">rdgC</name>
    <name evidence="7" type="ORF">O6P33_05120</name>
</gene>